<accession>A0AAD4L7Y1</accession>
<comment type="caution">
    <text evidence="2">The sequence shown here is derived from an EMBL/GenBank/DDBJ whole genome shotgun (WGS) entry which is preliminary data.</text>
</comment>
<protein>
    <submittedName>
        <fullName evidence="2">Uncharacterized protein</fullName>
    </submittedName>
</protein>
<evidence type="ECO:0000313" key="2">
    <source>
        <dbReference type="EMBL" id="KAH8983866.1"/>
    </source>
</evidence>
<reference evidence="2" key="1">
    <citation type="submission" date="2022-01" db="EMBL/GenBank/DDBJ databases">
        <title>Comparative genomics reveals a dynamic genome evolution in the ectomycorrhizal milk-cap (Lactarius) mushrooms.</title>
        <authorList>
            <consortium name="DOE Joint Genome Institute"/>
            <person name="Lebreton A."/>
            <person name="Tang N."/>
            <person name="Kuo A."/>
            <person name="LaButti K."/>
            <person name="Drula E."/>
            <person name="Barry K."/>
            <person name="Clum A."/>
            <person name="Lipzen A."/>
            <person name="Mousain D."/>
            <person name="Ng V."/>
            <person name="Wang R."/>
            <person name="Wang X."/>
            <person name="Dai Y."/>
            <person name="Henrissat B."/>
            <person name="Grigoriev I.V."/>
            <person name="Guerin-Laguette A."/>
            <person name="Yu F."/>
            <person name="Martin F.M."/>
        </authorList>
    </citation>
    <scope>NUCLEOTIDE SEQUENCE</scope>
    <source>
        <strain evidence="2">QP</strain>
    </source>
</reference>
<evidence type="ECO:0000313" key="3">
    <source>
        <dbReference type="Proteomes" id="UP001201163"/>
    </source>
</evidence>
<dbReference type="EMBL" id="JAKELL010000083">
    <property type="protein sequence ID" value="KAH8983866.1"/>
    <property type="molecule type" value="Genomic_DNA"/>
</dbReference>
<keyword evidence="3" id="KW-1185">Reference proteome</keyword>
<sequence length="228" mass="25603">MTYTPTSMTSFGGVGCSSVIPMNRACSHPTTITSCFSVITMSAFNKNSTRRRTENQVKCTTWGTRSPAQPQCTRLLSLHLYQSRWGSDSYHSGNRRRAKVVTQIGSQVGRTRRLMWISRCESASCSLKVQCHPRAILRRDEGGRKSPGKRRKAGFASSVVRRSAVRVTSGDTRTRRTGGRYTHAHCAILSAAAKTHYRGIFGTNTNTNFQPHWNQRGQNYDMRNREHG</sequence>
<evidence type="ECO:0000256" key="1">
    <source>
        <dbReference type="SAM" id="MobiDB-lite"/>
    </source>
</evidence>
<name>A0AAD4L7Y1_9AGAM</name>
<feature type="compositionally biased region" description="Polar residues" evidence="1">
    <location>
        <begin position="208"/>
        <end position="218"/>
    </location>
</feature>
<organism evidence="2 3">
    <name type="scientific">Lactarius akahatsu</name>
    <dbReference type="NCBI Taxonomy" id="416441"/>
    <lineage>
        <taxon>Eukaryota</taxon>
        <taxon>Fungi</taxon>
        <taxon>Dikarya</taxon>
        <taxon>Basidiomycota</taxon>
        <taxon>Agaricomycotina</taxon>
        <taxon>Agaricomycetes</taxon>
        <taxon>Russulales</taxon>
        <taxon>Russulaceae</taxon>
        <taxon>Lactarius</taxon>
    </lineage>
</organism>
<feature type="non-terminal residue" evidence="2">
    <location>
        <position position="1"/>
    </location>
</feature>
<dbReference type="AlphaFoldDB" id="A0AAD4L7Y1"/>
<proteinExistence type="predicted"/>
<gene>
    <name evidence="2" type="ORF">EDB92DRAFT_1550908</name>
</gene>
<feature type="region of interest" description="Disordered" evidence="1">
    <location>
        <begin position="208"/>
        <end position="228"/>
    </location>
</feature>
<dbReference type="Proteomes" id="UP001201163">
    <property type="component" value="Unassembled WGS sequence"/>
</dbReference>